<organism evidence="2 3">
    <name type="scientific">Clostridium facile</name>
    <dbReference type="NCBI Taxonomy" id="2763035"/>
    <lineage>
        <taxon>Bacteria</taxon>
        <taxon>Bacillati</taxon>
        <taxon>Bacillota</taxon>
        <taxon>Clostridia</taxon>
        <taxon>Eubacteriales</taxon>
        <taxon>Clostridiaceae</taxon>
        <taxon>Clostridium</taxon>
    </lineage>
</organism>
<dbReference type="SUPFAM" id="SSF52540">
    <property type="entry name" value="P-loop containing nucleoside triphosphate hydrolases"/>
    <property type="match status" value="1"/>
</dbReference>
<feature type="domain" description="Phosphoribulokinase/uridine kinase" evidence="1">
    <location>
        <begin position="50"/>
        <end position="247"/>
    </location>
</feature>
<dbReference type="CDD" id="cd02028">
    <property type="entry name" value="UMPK_like"/>
    <property type="match status" value="1"/>
</dbReference>
<dbReference type="EMBL" id="JACOQK010000001">
    <property type="protein sequence ID" value="MBC5788598.1"/>
    <property type="molecule type" value="Genomic_DNA"/>
</dbReference>
<dbReference type="RefSeq" id="WP_186997061.1">
    <property type="nucleotide sequence ID" value="NZ_JACOQK010000001.1"/>
</dbReference>
<dbReference type="InterPro" id="IPR006083">
    <property type="entry name" value="PRK/URK"/>
</dbReference>
<dbReference type="Gene3D" id="3.40.50.300">
    <property type="entry name" value="P-loop containing nucleotide triphosphate hydrolases"/>
    <property type="match status" value="1"/>
</dbReference>
<comment type="caution">
    <text evidence="2">The sequence shown here is derived from an EMBL/GenBank/DDBJ whole genome shotgun (WGS) entry which is preliminary data.</text>
</comment>
<proteinExistence type="predicted"/>
<dbReference type="Proteomes" id="UP000649151">
    <property type="component" value="Unassembled WGS sequence"/>
</dbReference>
<dbReference type="InterPro" id="IPR027417">
    <property type="entry name" value="P-loop_NTPase"/>
</dbReference>
<gene>
    <name evidence="2" type="ORF">H8Z77_11340</name>
</gene>
<reference evidence="2 3" key="1">
    <citation type="submission" date="2020-08" db="EMBL/GenBank/DDBJ databases">
        <title>Genome public.</title>
        <authorList>
            <person name="Liu C."/>
            <person name="Sun Q."/>
        </authorList>
    </citation>
    <scope>NUCLEOTIDE SEQUENCE [LARGE SCALE GENOMIC DNA]</scope>
    <source>
        <strain evidence="2 3">NSJ-27</strain>
    </source>
</reference>
<dbReference type="PRINTS" id="PR00988">
    <property type="entry name" value="URIDINKINASE"/>
</dbReference>
<keyword evidence="3" id="KW-1185">Reference proteome</keyword>
<accession>A0ABR7IU39</accession>
<evidence type="ECO:0000313" key="2">
    <source>
        <dbReference type="EMBL" id="MBC5788598.1"/>
    </source>
</evidence>
<protein>
    <recommendedName>
        <fullName evidence="1">Phosphoribulokinase/uridine kinase domain-containing protein</fullName>
    </recommendedName>
</protein>
<dbReference type="Pfam" id="PF00485">
    <property type="entry name" value="PRK"/>
    <property type="match status" value="1"/>
</dbReference>
<dbReference type="PANTHER" id="PTHR10285">
    <property type="entry name" value="URIDINE KINASE"/>
    <property type="match status" value="1"/>
</dbReference>
<name>A0ABR7IU39_9CLOT</name>
<sequence>MRNDQFNVQTINLMAMQGAHHIVDYSERKYRNEIQRVAQRINSNKKCKKIILISGPSASGKTTTAQLLCKELEHLGVQSVMISLDDFFLNADKTPILPSGERDFESVRALNLNLFHRCCQELLEQKWTRIPCYDFKQGKRSGDRFLEITNHVVIVEGIHALNPLMIPEGKEKNIYRVYISVQSEYESDGQIVLTSRNIRLMRRILRDSKHRNASAKKTLQMWRNVVEGERKYIIPYQNRADDVIDSLHLYEPLLYKEMLLPLLEQVQDPEYHKTVETLQNALQLFETIGLEELPSGSLINEFAK</sequence>
<evidence type="ECO:0000313" key="3">
    <source>
        <dbReference type="Proteomes" id="UP000649151"/>
    </source>
</evidence>
<evidence type="ECO:0000259" key="1">
    <source>
        <dbReference type="Pfam" id="PF00485"/>
    </source>
</evidence>